<dbReference type="AlphaFoldDB" id="E3JXE9"/>
<sequence length="41" mass="4378">MNFSLASFIGFVMLLQTISVSGLNKTSVVPEDCETEAGHTC</sequence>
<keyword evidence="3" id="KW-1185">Reference proteome</keyword>
<dbReference type="EMBL" id="DS178266">
    <property type="protein sequence ID" value="EFP76724.1"/>
    <property type="molecule type" value="Genomic_DNA"/>
</dbReference>
<evidence type="ECO:0000313" key="2">
    <source>
        <dbReference type="EMBL" id="EFP76724.1"/>
    </source>
</evidence>
<proteinExistence type="predicted"/>
<gene>
    <name evidence="2" type="ORF">PGTG_02185</name>
</gene>
<reference evidence="3" key="2">
    <citation type="journal article" date="2011" name="Proc. Natl. Acad. Sci. U.S.A.">
        <title>Obligate biotrophy features unraveled by the genomic analysis of rust fungi.</title>
        <authorList>
            <person name="Duplessis S."/>
            <person name="Cuomo C.A."/>
            <person name="Lin Y.-C."/>
            <person name="Aerts A."/>
            <person name="Tisserant E."/>
            <person name="Veneault-Fourrey C."/>
            <person name="Joly D.L."/>
            <person name="Hacquard S."/>
            <person name="Amselem J."/>
            <person name="Cantarel B.L."/>
            <person name="Chiu R."/>
            <person name="Coutinho P.M."/>
            <person name="Feau N."/>
            <person name="Field M."/>
            <person name="Frey P."/>
            <person name="Gelhaye E."/>
            <person name="Goldberg J."/>
            <person name="Grabherr M.G."/>
            <person name="Kodira C.D."/>
            <person name="Kohler A."/>
            <person name="Kuees U."/>
            <person name="Lindquist E.A."/>
            <person name="Lucas S.M."/>
            <person name="Mago R."/>
            <person name="Mauceli E."/>
            <person name="Morin E."/>
            <person name="Murat C."/>
            <person name="Pangilinan J.L."/>
            <person name="Park R."/>
            <person name="Pearson M."/>
            <person name="Quesneville H."/>
            <person name="Rouhier N."/>
            <person name="Sakthikumar S."/>
            <person name="Salamov A.A."/>
            <person name="Schmutz J."/>
            <person name="Selles B."/>
            <person name="Shapiro H."/>
            <person name="Tanguay P."/>
            <person name="Tuskan G.A."/>
            <person name="Henrissat B."/>
            <person name="Van de Peer Y."/>
            <person name="Rouze P."/>
            <person name="Ellis J.G."/>
            <person name="Dodds P.N."/>
            <person name="Schein J.E."/>
            <person name="Zhong S."/>
            <person name="Hamelin R.C."/>
            <person name="Grigoriev I.V."/>
            <person name="Szabo L.J."/>
            <person name="Martin F."/>
        </authorList>
    </citation>
    <scope>NUCLEOTIDE SEQUENCE [LARGE SCALE GENOMIC DNA]</scope>
    <source>
        <strain evidence="3">CRL 75-36-700-3 / race SCCL</strain>
    </source>
</reference>
<dbReference type="VEuPathDB" id="FungiDB:PGTG_02185"/>
<dbReference type="KEGG" id="pgr:PGTG_02185"/>
<evidence type="ECO:0000313" key="3">
    <source>
        <dbReference type="Proteomes" id="UP000008783"/>
    </source>
</evidence>
<dbReference type="InParanoid" id="E3JXE9"/>
<keyword evidence="1" id="KW-0732">Signal</keyword>
<reference key="1">
    <citation type="submission" date="2007-01" db="EMBL/GenBank/DDBJ databases">
        <title>The Genome Sequence of Puccinia graminis f. sp. tritici Strain CRL 75-36-700-3.</title>
        <authorList>
            <consortium name="The Broad Institute Genome Sequencing Platform"/>
            <person name="Birren B."/>
            <person name="Lander E."/>
            <person name="Galagan J."/>
            <person name="Nusbaum C."/>
            <person name="Devon K."/>
            <person name="Cuomo C."/>
            <person name="Jaffe D."/>
            <person name="Butler J."/>
            <person name="Alvarez P."/>
            <person name="Gnerre S."/>
            <person name="Grabherr M."/>
            <person name="Mauceli E."/>
            <person name="Brockman W."/>
            <person name="Young S."/>
            <person name="LaButti K."/>
            <person name="Sykes S."/>
            <person name="DeCaprio D."/>
            <person name="Crawford M."/>
            <person name="Koehrsen M."/>
            <person name="Engels R."/>
            <person name="Montgomery P."/>
            <person name="Pearson M."/>
            <person name="Howarth C."/>
            <person name="Larson L."/>
            <person name="White J."/>
            <person name="Zeng Q."/>
            <person name="Kodira C."/>
            <person name="Yandava C."/>
            <person name="Alvarado L."/>
            <person name="O'Leary S."/>
            <person name="Szabo L."/>
            <person name="Dean R."/>
            <person name="Schein J."/>
        </authorList>
    </citation>
    <scope>NUCLEOTIDE SEQUENCE</scope>
    <source>
        <strain>CRL 75-36-700-3</strain>
    </source>
</reference>
<feature type="signal peptide" evidence="1">
    <location>
        <begin position="1"/>
        <end position="22"/>
    </location>
</feature>
<dbReference type="Proteomes" id="UP000008783">
    <property type="component" value="Unassembled WGS sequence"/>
</dbReference>
<accession>E3JXE9</accession>
<organism evidence="2 3">
    <name type="scientific">Puccinia graminis f. sp. tritici (strain CRL 75-36-700-3 / race SCCL)</name>
    <name type="common">Black stem rust fungus</name>
    <dbReference type="NCBI Taxonomy" id="418459"/>
    <lineage>
        <taxon>Eukaryota</taxon>
        <taxon>Fungi</taxon>
        <taxon>Dikarya</taxon>
        <taxon>Basidiomycota</taxon>
        <taxon>Pucciniomycotina</taxon>
        <taxon>Pucciniomycetes</taxon>
        <taxon>Pucciniales</taxon>
        <taxon>Pucciniaceae</taxon>
        <taxon>Puccinia</taxon>
    </lineage>
</organism>
<evidence type="ECO:0000256" key="1">
    <source>
        <dbReference type="SAM" id="SignalP"/>
    </source>
</evidence>
<dbReference type="GeneID" id="10528745"/>
<dbReference type="HOGENOM" id="CLU_3279709_0_0_1"/>
<feature type="chain" id="PRO_5003172850" evidence="1">
    <location>
        <begin position="23"/>
        <end position="41"/>
    </location>
</feature>
<name>E3JXE9_PUCGT</name>
<dbReference type="RefSeq" id="XP_003321143.1">
    <property type="nucleotide sequence ID" value="XM_003321095.2"/>
</dbReference>
<protein>
    <submittedName>
        <fullName evidence="2">Uncharacterized protein</fullName>
    </submittedName>
</protein>